<protein>
    <submittedName>
        <fullName evidence="11">Growth hormone secretagogue receptor type 1</fullName>
    </submittedName>
</protein>
<comment type="similarity">
    <text evidence="8">Belongs to the G-protein coupled receptor 1 family.</text>
</comment>
<sequence length="320" mass="35097">MENDTAIPEPEAEPEPHLGTCFQVTTTTIAALVITVGTIGNILVVLVVARMSIGRTVTDIFLASLAVADLLVCLACTPLLIVGVLRLNGHTGIHFKVEQILFYFSSVASILNLTAISIDRYDAVINATKRRLTTTIAYQLLVIIWATSALVALIIFLIPPKTEFGVLALVFVAPFITMVCIYRATLKKTRQVAKVATAGSKKSLSYRMDKTVRMVIIILVVFVVSWVPSLISRLLKYVLAHKASATSLSRMEVAACLIAYTGSALNFLVYAVMSRKFKMELYKLLGLSKYINRRVQSDNHSSMDIGKTQVVPAKSEDRTL</sequence>
<evidence type="ECO:0000256" key="1">
    <source>
        <dbReference type="ARBA" id="ARBA00004141"/>
    </source>
</evidence>
<evidence type="ECO:0000256" key="4">
    <source>
        <dbReference type="ARBA" id="ARBA00023040"/>
    </source>
</evidence>
<feature type="transmembrane region" description="Helical" evidence="9">
    <location>
        <begin position="138"/>
        <end position="158"/>
    </location>
</feature>
<dbReference type="PROSITE" id="PS50262">
    <property type="entry name" value="G_PROTEIN_RECEP_F1_2"/>
    <property type="match status" value="1"/>
</dbReference>
<feature type="transmembrane region" description="Helical" evidence="9">
    <location>
        <begin position="29"/>
        <end position="48"/>
    </location>
</feature>
<dbReference type="InterPro" id="IPR000276">
    <property type="entry name" value="GPCR_Rhodpsn"/>
</dbReference>
<keyword evidence="6 8" id="KW-0675">Receptor</keyword>
<evidence type="ECO:0000256" key="6">
    <source>
        <dbReference type="ARBA" id="ARBA00023170"/>
    </source>
</evidence>
<reference evidence="11" key="1">
    <citation type="submission" date="2021-10" db="EMBL/GenBank/DDBJ databases">
        <title>Tropical sea cucumber genome reveals ecological adaptation and Cuvierian tubules defense mechanism.</title>
        <authorList>
            <person name="Chen T."/>
        </authorList>
    </citation>
    <scope>NUCLEOTIDE SEQUENCE</scope>
    <source>
        <strain evidence="11">Nanhai2018</strain>
        <tissue evidence="11">Muscle</tissue>
    </source>
</reference>
<dbReference type="SUPFAM" id="SSF81321">
    <property type="entry name" value="Family A G protein-coupled receptor-like"/>
    <property type="match status" value="1"/>
</dbReference>
<dbReference type="PANTHER" id="PTHR24243">
    <property type="entry name" value="G-PROTEIN COUPLED RECEPTOR"/>
    <property type="match status" value="1"/>
</dbReference>
<dbReference type="SMART" id="SM01381">
    <property type="entry name" value="7TM_GPCR_Srsx"/>
    <property type="match status" value="1"/>
</dbReference>
<keyword evidence="5 9" id="KW-0472">Membrane</keyword>
<dbReference type="CDD" id="cd00637">
    <property type="entry name" value="7tm_classA_rhodopsin-like"/>
    <property type="match status" value="1"/>
</dbReference>
<comment type="caution">
    <text evidence="11">The sequence shown here is derived from an EMBL/GenBank/DDBJ whole genome shotgun (WGS) entry which is preliminary data.</text>
</comment>
<dbReference type="PRINTS" id="PR00237">
    <property type="entry name" value="GPCRRHODOPSN"/>
</dbReference>
<name>A0A9Q0YHI9_HOLLE</name>
<evidence type="ECO:0000259" key="10">
    <source>
        <dbReference type="PROSITE" id="PS50262"/>
    </source>
</evidence>
<feature type="domain" description="G-protein coupled receptors family 1 profile" evidence="10">
    <location>
        <begin position="40"/>
        <end position="270"/>
    </location>
</feature>
<evidence type="ECO:0000256" key="9">
    <source>
        <dbReference type="SAM" id="Phobius"/>
    </source>
</evidence>
<evidence type="ECO:0000256" key="2">
    <source>
        <dbReference type="ARBA" id="ARBA00022692"/>
    </source>
</evidence>
<dbReference type="Proteomes" id="UP001152320">
    <property type="component" value="Chromosome 20"/>
</dbReference>
<feature type="transmembrane region" description="Helical" evidence="9">
    <location>
        <begin position="211"/>
        <end position="231"/>
    </location>
</feature>
<dbReference type="OrthoDB" id="5864054at2759"/>
<evidence type="ECO:0000256" key="5">
    <source>
        <dbReference type="ARBA" id="ARBA00023136"/>
    </source>
</evidence>
<evidence type="ECO:0000256" key="7">
    <source>
        <dbReference type="ARBA" id="ARBA00023224"/>
    </source>
</evidence>
<feature type="transmembrane region" description="Helical" evidence="9">
    <location>
        <begin position="100"/>
        <end position="118"/>
    </location>
</feature>
<dbReference type="AlphaFoldDB" id="A0A9Q0YHI9"/>
<dbReference type="Pfam" id="PF00001">
    <property type="entry name" value="7tm_1"/>
    <property type="match status" value="2"/>
</dbReference>
<dbReference type="PANTHER" id="PTHR24243:SF224">
    <property type="entry name" value="G-PROTEIN COUPLED RECEPTOR 19-RELATED"/>
    <property type="match status" value="1"/>
</dbReference>
<evidence type="ECO:0000256" key="3">
    <source>
        <dbReference type="ARBA" id="ARBA00022989"/>
    </source>
</evidence>
<organism evidence="11 12">
    <name type="scientific">Holothuria leucospilota</name>
    <name type="common">Black long sea cucumber</name>
    <name type="synonym">Mertensiothuria leucospilota</name>
    <dbReference type="NCBI Taxonomy" id="206669"/>
    <lineage>
        <taxon>Eukaryota</taxon>
        <taxon>Metazoa</taxon>
        <taxon>Echinodermata</taxon>
        <taxon>Eleutherozoa</taxon>
        <taxon>Echinozoa</taxon>
        <taxon>Holothuroidea</taxon>
        <taxon>Aspidochirotacea</taxon>
        <taxon>Aspidochirotida</taxon>
        <taxon>Holothuriidae</taxon>
        <taxon>Holothuria</taxon>
    </lineage>
</organism>
<keyword evidence="7 8" id="KW-0807">Transducer</keyword>
<keyword evidence="4 8" id="KW-0297">G-protein coupled receptor</keyword>
<dbReference type="GO" id="GO:0004930">
    <property type="term" value="F:G protein-coupled receptor activity"/>
    <property type="evidence" value="ECO:0007669"/>
    <property type="project" value="UniProtKB-KW"/>
</dbReference>
<feature type="transmembrane region" description="Helical" evidence="9">
    <location>
        <begin position="60"/>
        <end position="85"/>
    </location>
</feature>
<feature type="transmembrane region" description="Helical" evidence="9">
    <location>
        <begin position="164"/>
        <end position="184"/>
    </location>
</feature>
<keyword evidence="3 9" id="KW-1133">Transmembrane helix</keyword>
<dbReference type="PROSITE" id="PS00237">
    <property type="entry name" value="G_PROTEIN_RECEP_F1_1"/>
    <property type="match status" value="1"/>
</dbReference>
<keyword evidence="12" id="KW-1185">Reference proteome</keyword>
<accession>A0A9Q0YHI9</accession>
<comment type="subcellular location">
    <subcellularLocation>
        <location evidence="1">Membrane</location>
        <topology evidence="1">Multi-pass membrane protein</topology>
    </subcellularLocation>
</comment>
<dbReference type="EMBL" id="JAIZAY010000020">
    <property type="protein sequence ID" value="KAJ8022615.1"/>
    <property type="molecule type" value="Genomic_DNA"/>
</dbReference>
<dbReference type="GO" id="GO:0005886">
    <property type="term" value="C:plasma membrane"/>
    <property type="evidence" value="ECO:0007669"/>
    <property type="project" value="TreeGrafter"/>
</dbReference>
<evidence type="ECO:0000313" key="12">
    <source>
        <dbReference type="Proteomes" id="UP001152320"/>
    </source>
</evidence>
<proteinExistence type="inferred from homology"/>
<keyword evidence="2 8" id="KW-0812">Transmembrane</keyword>
<evidence type="ECO:0000313" key="11">
    <source>
        <dbReference type="EMBL" id="KAJ8022615.1"/>
    </source>
</evidence>
<feature type="transmembrane region" description="Helical" evidence="9">
    <location>
        <begin position="251"/>
        <end position="273"/>
    </location>
</feature>
<dbReference type="InterPro" id="IPR017452">
    <property type="entry name" value="GPCR_Rhodpsn_7TM"/>
</dbReference>
<evidence type="ECO:0000256" key="8">
    <source>
        <dbReference type="RuleBase" id="RU000688"/>
    </source>
</evidence>
<gene>
    <name evidence="11" type="ORF">HOLleu_37569</name>
</gene>
<dbReference type="Gene3D" id="1.20.1070.10">
    <property type="entry name" value="Rhodopsin 7-helix transmembrane proteins"/>
    <property type="match status" value="1"/>
</dbReference>